<feature type="compositionally biased region" description="Polar residues" evidence="8">
    <location>
        <begin position="29"/>
        <end position="41"/>
    </location>
</feature>
<feature type="domain" description="TFIIE beta" evidence="9">
    <location>
        <begin position="84"/>
        <end position="158"/>
    </location>
</feature>
<comment type="similarity">
    <text evidence="7">Belongs to the TFIIE beta subunit family.</text>
</comment>
<accession>A0A120K2T0</accession>
<dbReference type="GO" id="GO:0003677">
    <property type="term" value="F:DNA binding"/>
    <property type="evidence" value="ECO:0007669"/>
    <property type="project" value="UniProtKB-UniRule"/>
</dbReference>
<feature type="compositionally biased region" description="Basic and acidic residues" evidence="8">
    <location>
        <begin position="46"/>
        <end position="59"/>
    </location>
</feature>
<keyword evidence="11" id="KW-1185">Reference proteome</keyword>
<evidence type="ECO:0000256" key="7">
    <source>
        <dbReference type="PIRNR" id="PIRNR016398"/>
    </source>
</evidence>
<dbReference type="EMBL" id="CP014248">
    <property type="protein sequence ID" value="AMD22486.1"/>
    <property type="molecule type" value="Genomic_DNA"/>
</dbReference>
<dbReference type="GO" id="GO:0006367">
    <property type="term" value="P:transcription initiation at RNA polymerase II promoter"/>
    <property type="evidence" value="ECO:0007669"/>
    <property type="project" value="UniProtKB-UniRule"/>
</dbReference>
<dbReference type="InterPro" id="IPR054600">
    <property type="entry name" value="TFA2_E-tether"/>
</dbReference>
<protein>
    <recommendedName>
        <fullName evidence="7">Transcription initiation factor IIE subunit beta</fullName>
    </recommendedName>
</protein>
<dbReference type="Pfam" id="PF02186">
    <property type="entry name" value="TFIIE_beta"/>
    <property type="match status" value="1"/>
</dbReference>
<dbReference type="AlphaFoldDB" id="A0A120K2T0"/>
<dbReference type="GO" id="GO:0001097">
    <property type="term" value="F:TFIIH-class transcription factor complex binding"/>
    <property type="evidence" value="ECO:0007669"/>
    <property type="project" value="TreeGrafter"/>
</dbReference>
<keyword evidence="2 7" id="KW-0805">Transcription regulation</keyword>
<dbReference type="Proteomes" id="UP000243052">
    <property type="component" value="Chromosome viii"/>
</dbReference>
<organism evidence="10 11">
    <name type="scientific">Eremothecium sinecaudum</name>
    <dbReference type="NCBI Taxonomy" id="45286"/>
    <lineage>
        <taxon>Eukaryota</taxon>
        <taxon>Fungi</taxon>
        <taxon>Dikarya</taxon>
        <taxon>Ascomycota</taxon>
        <taxon>Saccharomycotina</taxon>
        <taxon>Saccharomycetes</taxon>
        <taxon>Saccharomycetales</taxon>
        <taxon>Saccharomycetaceae</taxon>
        <taxon>Eremothecium</taxon>
    </lineage>
</organism>
<comment type="subcellular location">
    <subcellularLocation>
        <location evidence="1 7">Nucleus</location>
    </subcellularLocation>
</comment>
<gene>
    <name evidence="10" type="ORF">AW171_hschr84531</name>
</gene>
<dbReference type="PANTHER" id="PTHR12716:SF8">
    <property type="entry name" value="TRANSCRIPTION INITIATION FACTOR IIE SUBUNIT BETA"/>
    <property type="match status" value="1"/>
</dbReference>
<feature type="compositionally biased region" description="Polar residues" evidence="8">
    <location>
        <begin position="74"/>
        <end position="86"/>
    </location>
</feature>
<evidence type="ECO:0000256" key="6">
    <source>
        <dbReference type="ARBA" id="ARBA00025581"/>
    </source>
</evidence>
<evidence type="ECO:0000256" key="3">
    <source>
        <dbReference type="ARBA" id="ARBA00023125"/>
    </source>
</evidence>
<feature type="region of interest" description="Disordered" evidence="8">
    <location>
        <begin position="29"/>
        <end position="90"/>
    </location>
</feature>
<evidence type="ECO:0000259" key="9">
    <source>
        <dbReference type="PROSITE" id="PS51351"/>
    </source>
</evidence>
<evidence type="ECO:0000256" key="8">
    <source>
        <dbReference type="SAM" id="MobiDB-lite"/>
    </source>
</evidence>
<evidence type="ECO:0000256" key="1">
    <source>
        <dbReference type="ARBA" id="ARBA00004123"/>
    </source>
</evidence>
<evidence type="ECO:0000256" key="2">
    <source>
        <dbReference type="ARBA" id="ARBA00023015"/>
    </source>
</evidence>
<dbReference type="PANTHER" id="PTHR12716">
    <property type="entry name" value="TRANSCRIPTION INITIATION FACTOR IIE, BETA SUBUNIT"/>
    <property type="match status" value="1"/>
</dbReference>
<dbReference type="Pfam" id="PF22254">
    <property type="entry name" value="TFA2_E-tether"/>
    <property type="match status" value="1"/>
</dbReference>
<sequence length="300" mass="33771">MSNDLLANLNAFKSKIKTAPVITTRKVVTNQDSGSVSSPYGSTKAAKREASKDNDDRLDQAQVSAAKKLKLGTASPQRSATPSATENGKLDSTHLSTKMLIATEYIQERAEAVPIDQIESYLSLPKDNNVIPMLKGLAKFKFDPKKNTLQYVSIYDVHSAEELLKLTRTQVTFKGISCKELKDGWPQCYDVIDELEKKHRILVSRTKKDNSPRFVWYNTGGPLHEIEEDFVKMWENCKLPQRPELPRKLQDLGLKPASVDPATIKRQGSTRVEVKKRKQRKGKITNTHMAGILKDYSDRV</sequence>
<dbReference type="InterPro" id="IPR040501">
    <property type="entry name" value="TFA2_Winged_2"/>
</dbReference>
<keyword evidence="3 7" id="KW-0238">DNA-binding</keyword>
<evidence type="ECO:0000256" key="4">
    <source>
        <dbReference type="ARBA" id="ARBA00023163"/>
    </source>
</evidence>
<dbReference type="InterPro" id="IPR003166">
    <property type="entry name" value="TFIIE_bsu_DNA-bd"/>
</dbReference>
<keyword evidence="4 7" id="KW-0804">Transcription</keyword>
<proteinExistence type="inferred from homology"/>
<evidence type="ECO:0000313" key="11">
    <source>
        <dbReference type="Proteomes" id="UP000243052"/>
    </source>
</evidence>
<comment type="function">
    <text evidence="6 7">Recruits TFIIH to the initiation complex and stimulates the RNA polymerase II C-terminal domain kinase and DNA-dependent ATPase activities of TFIIH. Both TFIIH and TFIIE are required for promoter clearance by RNA polymerase.</text>
</comment>
<evidence type="ECO:0000256" key="5">
    <source>
        <dbReference type="ARBA" id="ARBA00023242"/>
    </source>
</evidence>
<dbReference type="InterPro" id="IPR016656">
    <property type="entry name" value="TFIIE-bsu"/>
</dbReference>
<dbReference type="GeneID" id="28725841"/>
<reference evidence="10 11" key="1">
    <citation type="submission" date="2016-01" db="EMBL/GenBank/DDBJ databases">
        <title>Genome sequence of the yeast Holleya sinecauda.</title>
        <authorList>
            <person name="Dietrich F.S."/>
        </authorList>
    </citation>
    <scope>NUCLEOTIDE SEQUENCE [LARGE SCALE GENOMIC DNA]</scope>
    <source>
        <strain evidence="10 11">ATCC 58844</strain>
    </source>
</reference>
<dbReference type="RefSeq" id="XP_017989482.1">
    <property type="nucleotide sequence ID" value="XM_018134246.1"/>
</dbReference>
<evidence type="ECO:0000313" key="10">
    <source>
        <dbReference type="EMBL" id="AMD22486.1"/>
    </source>
</evidence>
<dbReference type="OrthoDB" id="5323195at2759"/>
<comment type="subunit">
    <text evidence="7">Tetramer of two alpha and two beta chains.</text>
</comment>
<dbReference type="PIRSF" id="PIRSF016398">
    <property type="entry name" value="TFIIE-beta"/>
    <property type="match status" value="1"/>
</dbReference>
<keyword evidence="5 7" id="KW-0539">Nucleus</keyword>
<dbReference type="PROSITE" id="PS51351">
    <property type="entry name" value="TFIIE_BETA_C"/>
    <property type="match status" value="1"/>
</dbReference>
<dbReference type="STRING" id="45286.A0A120K2T0"/>
<dbReference type="GO" id="GO:0005673">
    <property type="term" value="C:transcription factor TFIIE complex"/>
    <property type="evidence" value="ECO:0007669"/>
    <property type="project" value="UniProtKB-UniRule"/>
</dbReference>
<dbReference type="Pfam" id="PF18121">
    <property type="entry name" value="TFA2_Winged_2"/>
    <property type="match status" value="1"/>
</dbReference>
<name>A0A120K2T0_9SACH</name>